<protein>
    <submittedName>
        <fullName evidence="6">Signal recognition particle subunit SRP19</fullName>
    </submittedName>
</protein>
<dbReference type="GO" id="GO:0008312">
    <property type="term" value="F:7S RNA binding"/>
    <property type="evidence" value="ECO:0007669"/>
    <property type="project" value="InterPro"/>
</dbReference>
<keyword evidence="7" id="KW-1185">Reference proteome</keyword>
<dbReference type="GO" id="GO:0006617">
    <property type="term" value="P:SRP-dependent cotranslational protein targeting to membrane, signal sequence recognition"/>
    <property type="evidence" value="ECO:0007669"/>
    <property type="project" value="TreeGrafter"/>
</dbReference>
<evidence type="ECO:0000256" key="3">
    <source>
        <dbReference type="ARBA" id="ARBA00023135"/>
    </source>
</evidence>
<organism evidence="6 7">
    <name type="scientific">Blastomyces silverae</name>
    <dbReference type="NCBI Taxonomy" id="2060906"/>
    <lineage>
        <taxon>Eukaryota</taxon>
        <taxon>Fungi</taxon>
        <taxon>Dikarya</taxon>
        <taxon>Ascomycota</taxon>
        <taxon>Pezizomycotina</taxon>
        <taxon>Eurotiomycetes</taxon>
        <taxon>Eurotiomycetidae</taxon>
        <taxon>Onygenales</taxon>
        <taxon>Ajellomycetaceae</taxon>
        <taxon>Blastomyces</taxon>
    </lineage>
</organism>
<keyword evidence="4" id="KW-0687">Ribonucleoprotein</keyword>
<comment type="subcellular location">
    <subcellularLocation>
        <location evidence="1">Cytoplasm</location>
    </subcellularLocation>
</comment>
<dbReference type="GO" id="GO:0005786">
    <property type="term" value="C:signal recognition particle, endoplasmic reticulum targeting"/>
    <property type="evidence" value="ECO:0007669"/>
    <property type="project" value="UniProtKB-KW"/>
</dbReference>
<proteinExistence type="predicted"/>
<reference evidence="7" key="1">
    <citation type="journal article" date="2015" name="PLoS Genet.">
        <title>The dynamic genome and transcriptome of the human fungal pathogen Blastomyces and close relative Emmonsia.</title>
        <authorList>
            <person name="Munoz J.F."/>
            <person name="Gauthier G.M."/>
            <person name="Desjardins C.A."/>
            <person name="Gallo J.E."/>
            <person name="Holder J."/>
            <person name="Sullivan T.D."/>
            <person name="Marty A.J."/>
            <person name="Carmen J.C."/>
            <person name="Chen Z."/>
            <person name="Ding L."/>
            <person name="Gujja S."/>
            <person name="Magrini V."/>
            <person name="Misas E."/>
            <person name="Mitreva M."/>
            <person name="Priest M."/>
            <person name="Saif S."/>
            <person name="Whiston E.A."/>
            <person name="Young S."/>
            <person name="Zeng Q."/>
            <person name="Goldman W.E."/>
            <person name="Mardis E.R."/>
            <person name="Taylor J.W."/>
            <person name="McEwen J.G."/>
            <person name="Clay O.K."/>
            <person name="Klein B.S."/>
            <person name="Cuomo C.A."/>
        </authorList>
    </citation>
    <scope>NUCLEOTIDE SEQUENCE [LARGE SCALE GENOMIC DNA]</scope>
    <source>
        <strain evidence="7">UAMH 139</strain>
    </source>
</reference>
<dbReference type="EMBL" id="LDEV01001682">
    <property type="protein sequence ID" value="KLJ11235.1"/>
    <property type="molecule type" value="Genomic_DNA"/>
</dbReference>
<feature type="compositionally biased region" description="Acidic residues" evidence="5">
    <location>
        <begin position="10"/>
        <end position="22"/>
    </location>
</feature>
<name>A0A0H1BIP7_9EURO</name>
<dbReference type="InterPro" id="IPR036521">
    <property type="entry name" value="SRP19-like_sf"/>
</dbReference>
<dbReference type="Proteomes" id="UP000053573">
    <property type="component" value="Unassembled WGS sequence"/>
</dbReference>
<dbReference type="AlphaFoldDB" id="A0A0H1BIP7"/>
<dbReference type="InterPro" id="IPR002778">
    <property type="entry name" value="Signal_recog_particle_SRP19"/>
</dbReference>
<keyword evidence="3" id="KW-0733">Signal recognition particle</keyword>
<gene>
    <name evidence="6" type="ORF">EMPG_13474</name>
</gene>
<evidence type="ECO:0000256" key="5">
    <source>
        <dbReference type="SAM" id="MobiDB-lite"/>
    </source>
</evidence>
<feature type="region of interest" description="Disordered" evidence="5">
    <location>
        <begin position="236"/>
        <end position="262"/>
    </location>
</feature>
<dbReference type="OrthoDB" id="2190947at2759"/>
<dbReference type="SUPFAM" id="SSF69695">
    <property type="entry name" value="SRP19"/>
    <property type="match status" value="1"/>
</dbReference>
<evidence type="ECO:0000313" key="7">
    <source>
        <dbReference type="Proteomes" id="UP000053573"/>
    </source>
</evidence>
<comment type="caution">
    <text evidence="6">The sequence shown here is derived from an EMBL/GenBank/DDBJ whole genome shotgun (WGS) entry which is preliminary data.</text>
</comment>
<dbReference type="PANTHER" id="PTHR17453:SF0">
    <property type="entry name" value="SIGNAL RECOGNITION PARTICLE 19 KDA PROTEIN"/>
    <property type="match status" value="1"/>
</dbReference>
<evidence type="ECO:0000256" key="1">
    <source>
        <dbReference type="ARBA" id="ARBA00004496"/>
    </source>
</evidence>
<feature type="region of interest" description="Disordered" evidence="5">
    <location>
        <begin position="1"/>
        <end position="68"/>
    </location>
</feature>
<evidence type="ECO:0000256" key="2">
    <source>
        <dbReference type="ARBA" id="ARBA00022490"/>
    </source>
</evidence>
<evidence type="ECO:0000256" key="4">
    <source>
        <dbReference type="ARBA" id="ARBA00023274"/>
    </source>
</evidence>
<dbReference type="PANTHER" id="PTHR17453">
    <property type="entry name" value="SIGNAL RECOGNITION PARTICLE 19 KD PROTEIN"/>
    <property type="match status" value="1"/>
</dbReference>
<evidence type="ECO:0000313" key="6">
    <source>
        <dbReference type="EMBL" id="KLJ11235.1"/>
    </source>
</evidence>
<dbReference type="STRING" id="2060906.A0A0H1BIP7"/>
<sequence>MSRHARVEEVSDSDPDDMDPADFDPSNFPGNSIISPANIPSAATSRLSPRPQAQPPTQQSHPPQIDNRDIPRYYQCLYPVYFDKTRSRAEGRKVSRKLAVANPLARDILDAVQVLGLRVGILEPEKLHPKDWANPGRVRVQLKTEDGTPVTNVVKNKHHLYIKVAQYLRDHPTTEESPFRLRIRGLPVPEKPMPPPAAPRGWKIGTVLPFHSPALTGGGVSDNPFKEAMLEMQQQGLGGDMPMMPGSAPEPKKKKEKKKAKA</sequence>
<dbReference type="Pfam" id="PF01922">
    <property type="entry name" value="SRP19"/>
    <property type="match status" value="1"/>
</dbReference>
<feature type="compositionally biased region" description="Basic residues" evidence="5">
    <location>
        <begin position="252"/>
        <end position="262"/>
    </location>
</feature>
<keyword evidence="2" id="KW-0963">Cytoplasm</keyword>
<dbReference type="FunFam" id="3.30.56.30:FF:000003">
    <property type="entry name" value="Signal recognition particle SEC65 subunit"/>
    <property type="match status" value="1"/>
</dbReference>
<dbReference type="Gene3D" id="3.30.56.30">
    <property type="entry name" value="Signal recognition particle, SRP19-like subunit"/>
    <property type="match status" value="1"/>
</dbReference>
<accession>A0A0H1BIP7</accession>